<feature type="domain" description="Protein FecR C-terminal" evidence="3">
    <location>
        <begin position="315"/>
        <end position="383"/>
    </location>
</feature>
<keyword evidence="1" id="KW-1133">Transmembrane helix</keyword>
<keyword evidence="1" id="KW-0472">Membrane</keyword>
<evidence type="ECO:0000259" key="3">
    <source>
        <dbReference type="Pfam" id="PF16344"/>
    </source>
</evidence>
<dbReference type="GO" id="GO:0016989">
    <property type="term" value="F:sigma factor antagonist activity"/>
    <property type="evidence" value="ECO:0007669"/>
    <property type="project" value="TreeGrafter"/>
</dbReference>
<dbReference type="PANTHER" id="PTHR30273">
    <property type="entry name" value="PERIPLASMIC SIGNAL SENSOR AND SIGMA FACTOR ACTIVATOR FECR-RELATED"/>
    <property type="match status" value="1"/>
</dbReference>
<dbReference type="Gene3D" id="2.60.120.1440">
    <property type="match status" value="1"/>
</dbReference>
<sequence>MKQKPEPQRLQYLAEKWLNGTISAAEKQEFDEWYFSFEDHIVTDHTAEELDAVASDLYKNIQLRAGMTVPPLNKKTYPSRRILYWAASVLILISAGIILYLRQENIQHQYAKTAVIIPGSNKGNLQLGDGNAYDLEQLDTGVFLKRSGVEIIKTRKGEINYTVSSIEALNPREIVDNSVSTPNGGQYKIQLSDGTRIWLNAASAIRFPIAFVGDKRMVELQGEAYFEVAKDARKPFIVKTGKEEIRVLGTHFNVNSYDGEPVSRVSLLEGKVEVLAKQGLYTTHLTPGQQTVNTAKSLTVESFNMEESIAWKNGEFIFNNERLDQVMLKVGRWYDADITVDPEIAKILIWGSISKSEQIDKVLKLIQLTNENIKYRIEGRRIYMSPK</sequence>
<feature type="transmembrane region" description="Helical" evidence="1">
    <location>
        <begin position="82"/>
        <end position="101"/>
    </location>
</feature>
<dbReference type="InterPro" id="IPR012373">
    <property type="entry name" value="Ferrdict_sens_TM"/>
</dbReference>
<dbReference type="RefSeq" id="WP_115171906.1">
    <property type="nucleotide sequence ID" value="NZ_UGYW01000002.1"/>
</dbReference>
<feature type="domain" description="FecR protein" evidence="2">
    <location>
        <begin position="179"/>
        <end position="273"/>
    </location>
</feature>
<dbReference type="EMBL" id="UGYW01000002">
    <property type="protein sequence ID" value="SUJ30558.1"/>
    <property type="molecule type" value="Genomic_DNA"/>
</dbReference>
<keyword evidence="1" id="KW-0812">Transmembrane</keyword>
<reference evidence="4 5" key="1">
    <citation type="submission" date="2018-06" db="EMBL/GenBank/DDBJ databases">
        <authorList>
            <consortium name="Pathogen Informatics"/>
            <person name="Doyle S."/>
        </authorList>
    </citation>
    <scope>NUCLEOTIDE SEQUENCE [LARGE SCALE GENOMIC DNA]</scope>
    <source>
        <strain evidence="4 5">NCTC11388</strain>
    </source>
</reference>
<dbReference type="Pfam" id="PF04773">
    <property type="entry name" value="FecR"/>
    <property type="match status" value="1"/>
</dbReference>
<evidence type="ECO:0000256" key="1">
    <source>
        <dbReference type="SAM" id="Phobius"/>
    </source>
</evidence>
<proteinExistence type="predicted"/>
<dbReference type="InterPro" id="IPR032508">
    <property type="entry name" value="FecR_C"/>
</dbReference>
<protein>
    <submittedName>
        <fullName evidence="4">Fec operon regulator FecR</fullName>
    </submittedName>
</protein>
<dbReference type="InterPro" id="IPR006860">
    <property type="entry name" value="FecR"/>
</dbReference>
<dbReference type="Gene3D" id="3.55.50.30">
    <property type="match status" value="1"/>
</dbReference>
<evidence type="ECO:0000313" key="5">
    <source>
        <dbReference type="Proteomes" id="UP000254893"/>
    </source>
</evidence>
<dbReference type="Proteomes" id="UP000254893">
    <property type="component" value="Unassembled WGS sequence"/>
</dbReference>
<evidence type="ECO:0000259" key="2">
    <source>
        <dbReference type="Pfam" id="PF04773"/>
    </source>
</evidence>
<organism evidence="4 5">
    <name type="scientific">Sphingobacterium spiritivorum</name>
    <name type="common">Flavobacterium spiritivorum</name>
    <dbReference type="NCBI Taxonomy" id="258"/>
    <lineage>
        <taxon>Bacteria</taxon>
        <taxon>Pseudomonadati</taxon>
        <taxon>Bacteroidota</taxon>
        <taxon>Sphingobacteriia</taxon>
        <taxon>Sphingobacteriales</taxon>
        <taxon>Sphingobacteriaceae</taxon>
        <taxon>Sphingobacterium</taxon>
    </lineage>
</organism>
<dbReference type="FunFam" id="2.60.120.1440:FF:000001">
    <property type="entry name" value="Putative anti-sigma factor"/>
    <property type="match status" value="1"/>
</dbReference>
<gene>
    <name evidence="4" type="ORF">NCTC11388_04805</name>
</gene>
<dbReference type="Pfam" id="PF16344">
    <property type="entry name" value="FecR_C"/>
    <property type="match status" value="1"/>
</dbReference>
<name>A0A380CVT4_SPHSI</name>
<accession>A0A380CVT4</accession>
<dbReference type="PANTHER" id="PTHR30273:SF2">
    <property type="entry name" value="PROTEIN FECR"/>
    <property type="match status" value="1"/>
</dbReference>
<evidence type="ECO:0000313" key="4">
    <source>
        <dbReference type="EMBL" id="SUJ30558.1"/>
    </source>
</evidence>
<dbReference type="AlphaFoldDB" id="A0A380CVT4"/>